<evidence type="ECO:0000313" key="2">
    <source>
        <dbReference type="EMBL" id="AGW41803.1"/>
    </source>
</evidence>
<accession>U3PE11</accession>
<feature type="transmembrane region" description="Helical" evidence="1">
    <location>
        <begin position="65"/>
        <end position="83"/>
    </location>
</feature>
<name>U3PE11_LEIXC</name>
<dbReference type="InterPro" id="IPR036691">
    <property type="entry name" value="Endo/exonu/phosph_ase_sf"/>
</dbReference>
<dbReference type="Proteomes" id="UP000016743">
    <property type="component" value="Chromosome"/>
</dbReference>
<gene>
    <name evidence="2" type="ORF">O159_17650</name>
</gene>
<organism evidence="2 3">
    <name type="scientific">Leifsonia xyli subsp. cynodontis DSM 46306</name>
    <dbReference type="NCBI Taxonomy" id="1389489"/>
    <lineage>
        <taxon>Bacteria</taxon>
        <taxon>Bacillati</taxon>
        <taxon>Actinomycetota</taxon>
        <taxon>Actinomycetes</taxon>
        <taxon>Micrococcales</taxon>
        <taxon>Microbacteriaceae</taxon>
        <taxon>Leifsonia</taxon>
    </lineage>
</organism>
<dbReference type="STRING" id="1389489.O159_17650"/>
<keyword evidence="3" id="KW-1185">Reference proteome</keyword>
<dbReference type="AlphaFoldDB" id="U3PE11"/>
<keyword evidence="1" id="KW-1133">Transmembrane helix</keyword>
<dbReference type="HOGENOM" id="CLU_1600658_0_0_11"/>
<dbReference type="SUPFAM" id="SSF56219">
    <property type="entry name" value="DNase I-like"/>
    <property type="match status" value="1"/>
</dbReference>
<evidence type="ECO:0008006" key="4">
    <source>
        <dbReference type="Google" id="ProtNLM"/>
    </source>
</evidence>
<sequence length="166" mass="17413">MTGAAVSAGFLLLAAALCAYPGYESVSYPPLSQLVAMRRLVFACCALLLVAIAISAAIRLRRGPVGIVGGGAVLLSVTVWAPAGRGEPTGSAPAAQVRGTLRILSWNTNQDAVPATEIVRLVRQKSADIVVLPEYFGPIAEARLSDLLSRYDLYSWESSAASLLVK</sequence>
<keyword evidence="1" id="KW-0472">Membrane</keyword>
<feature type="transmembrane region" description="Helical" evidence="1">
    <location>
        <begin position="35"/>
        <end position="58"/>
    </location>
</feature>
<dbReference type="KEGG" id="lxy:O159_17650"/>
<dbReference type="EMBL" id="CP006734">
    <property type="protein sequence ID" value="AGW41803.1"/>
    <property type="molecule type" value="Genomic_DNA"/>
</dbReference>
<reference evidence="2 3" key="1">
    <citation type="journal article" date="2013" name="Genome Announc.">
        <title>Complete Genome Sequence of Leifsonia xyli subsp. cynodontis Strain DSM46306, a Gram-Positive Bacterial Pathogen of Grasses.</title>
        <authorList>
            <person name="Monteiro-Vitorello C.B."/>
            <person name="Zerillo M.M."/>
            <person name="Van Sluys M.A."/>
            <person name="Camargo L.E."/>
            <person name="Kitajima J.P."/>
        </authorList>
    </citation>
    <scope>NUCLEOTIDE SEQUENCE [LARGE SCALE GENOMIC DNA]</scope>
    <source>
        <strain evidence="2 3">DSM 46306</strain>
    </source>
</reference>
<protein>
    <recommendedName>
        <fullName evidence="4">Endonuclease/exonuclease/phosphatase domain-containing protein</fullName>
    </recommendedName>
</protein>
<keyword evidence="1" id="KW-0812">Transmembrane</keyword>
<dbReference type="PATRIC" id="fig|1389489.3.peg.1697"/>
<evidence type="ECO:0000256" key="1">
    <source>
        <dbReference type="SAM" id="Phobius"/>
    </source>
</evidence>
<evidence type="ECO:0000313" key="3">
    <source>
        <dbReference type="Proteomes" id="UP000016743"/>
    </source>
</evidence>
<proteinExistence type="predicted"/>